<comment type="catalytic activity">
    <reaction evidence="9 11">
        <text>S-sulfanyl-L-cysteinyl-[protein] + uridine(34) in tRNA + AH2 + ATP = 2-thiouridine(34) in tRNA + L-cysteinyl-[protein] + A + AMP + diphosphate + H(+)</text>
        <dbReference type="Rhea" id="RHEA:47032"/>
        <dbReference type="Rhea" id="RHEA-COMP:10131"/>
        <dbReference type="Rhea" id="RHEA-COMP:11726"/>
        <dbReference type="Rhea" id="RHEA-COMP:11727"/>
        <dbReference type="Rhea" id="RHEA-COMP:11728"/>
        <dbReference type="ChEBI" id="CHEBI:13193"/>
        <dbReference type="ChEBI" id="CHEBI:15378"/>
        <dbReference type="ChEBI" id="CHEBI:17499"/>
        <dbReference type="ChEBI" id="CHEBI:29950"/>
        <dbReference type="ChEBI" id="CHEBI:30616"/>
        <dbReference type="ChEBI" id="CHEBI:33019"/>
        <dbReference type="ChEBI" id="CHEBI:61963"/>
        <dbReference type="ChEBI" id="CHEBI:65315"/>
        <dbReference type="ChEBI" id="CHEBI:87170"/>
        <dbReference type="ChEBI" id="CHEBI:456215"/>
        <dbReference type="EC" id="2.8.1.13"/>
    </reaction>
</comment>
<accession>A0A7G9RYL7</accession>
<dbReference type="NCBIfam" id="NF001138">
    <property type="entry name" value="PRK00143.1"/>
    <property type="match status" value="1"/>
</dbReference>
<dbReference type="Gene3D" id="3.40.50.620">
    <property type="entry name" value="HUPs"/>
    <property type="match status" value="1"/>
</dbReference>
<keyword evidence="2 11" id="KW-0820">tRNA-binding</keyword>
<dbReference type="NCBIfam" id="TIGR00420">
    <property type="entry name" value="trmU"/>
    <property type="match status" value="1"/>
</dbReference>
<dbReference type="InterPro" id="IPR046885">
    <property type="entry name" value="MnmA-like_C"/>
</dbReference>
<feature type="active site" description="Nucleophile" evidence="11">
    <location>
        <position position="107"/>
    </location>
</feature>
<dbReference type="Gene3D" id="2.30.30.280">
    <property type="entry name" value="Adenine nucleotide alpha hydrolases-like domains"/>
    <property type="match status" value="1"/>
</dbReference>
<dbReference type="PANTHER" id="PTHR11933">
    <property type="entry name" value="TRNA 5-METHYLAMINOMETHYL-2-THIOURIDYLATE -METHYLTRANSFERASE"/>
    <property type="match status" value="1"/>
</dbReference>
<dbReference type="GO" id="GO:0005524">
    <property type="term" value="F:ATP binding"/>
    <property type="evidence" value="ECO:0007669"/>
    <property type="project" value="UniProtKB-KW"/>
</dbReference>
<feature type="site" description="Interaction with tRNA" evidence="11">
    <location>
        <position position="339"/>
    </location>
</feature>
<feature type="site" description="Interaction with tRNA" evidence="11">
    <location>
        <position position="132"/>
    </location>
</feature>
<dbReference type="EC" id="2.8.1.13" evidence="11"/>
<gene>
    <name evidence="11 14" type="primary">mnmA</name>
    <name evidence="14" type="ORF">H9L01_10050</name>
</gene>
<evidence type="ECO:0000256" key="5">
    <source>
        <dbReference type="ARBA" id="ARBA00022741"/>
    </source>
</evidence>
<evidence type="ECO:0000313" key="14">
    <source>
        <dbReference type="EMBL" id="QNN60692.1"/>
    </source>
</evidence>
<feature type="binding site" evidence="11">
    <location>
        <position position="131"/>
    </location>
    <ligand>
        <name>ATP</name>
        <dbReference type="ChEBI" id="CHEBI:30616"/>
    </ligand>
</feature>
<name>A0A7G9RYL7_9FIRM</name>
<comment type="caution">
    <text evidence="11">Lacks conserved residue(s) required for the propagation of feature annotation.</text>
</comment>
<organism evidence="14 15">
    <name type="scientific">Erysipelothrix inopinata</name>
    <dbReference type="NCBI Taxonomy" id="225084"/>
    <lineage>
        <taxon>Bacteria</taxon>
        <taxon>Bacillati</taxon>
        <taxon>Bacillota</taxon>
        <taxon>Erysipelotrichia</taxon>
        <taxon>Erysipelotrichales</taxon>
        <taxon>Erysipelotrichaceae</taxon>
        <taxon>Erysipelothrix</taxon>
    </lineage>
</organism>
<feature type="region of interest" description="Interaction with tRNA" evidence="11">
    <location>
        <begin position="149"/>
        <end position="151"/>
    </location>
</feature>
<keyword evidence="1 11" id="KW-0963">Cytoplasm</keyword>
<feature type="binding site" evidence="11">
    <location>
        <begin position="6"/>
        <end position="13"/>
    </location>
    <ligand>
        <name>ATP</name>
        <dbReference type="ChEBI" id="CHEBI:30616"/>
    </ligand>
</feature>
<comment type="subcellular location">
    <subcellularLocation>
        <location evidence="11">Cytoplasm</location>
    </subcellularLocation>
</comment>
<keyword evidence="3 11" id="KW-0808">Transferase</keyword>
<proteinExistence type="inferred from homology"/>
<dbReference type="GO" id="GO:0000049">
    <property type="term" value="F:tRNA binding"/>
    <property type="evidence" value="ECO:0007669"/>
    <property type="project" value="UniProtKB-KW"/>
</dbReference>
<dbReference type="InterPro" id="IPR014729">
    <property type="entry name" value="Rossmann-like_a/b/a_fold"/>
</dbReference>
<evidence type="ECO:0000256" key="3">
    <source>
        <dbReference type="ARBA" id="ARBA00022679"/>
    </source>
</evidence>
<evidence type="ECO:0000256" key="6">
    <source>
        <dbReference type="ARBA" id="ARBA00022840"/>
    </source>
</evidence>
<keyword evidence="5 11" id="KW-0547">Nucleotide-binding</keyword>
<evidence type="ECO:0000313" key="15">
    <source>
        <dbReference type="Proteomes" id="UP000515928"/>
    </source>
</evidence>
<evidence type="ECO:0000259" key="13">
    <source>
        <dbReference type="Pfam" id="PF20259"/>
    </source>
</evidence>
<protein>
    <recommendedName>
        <fullName evidence="11">tRNA-specific 2-thiouridylase MnmA</fullName>
        <ecNumber evidence="11">2.8.1.13</ecNumber>
    </recommendedName>
</protein>
<comment type="function">
    <text evidence="10 11">Catalyzes the 2-thiolation of uridine at the wobble position (U34) of tRNA, leading to the formation of s(2)U34.</text>
</comment>
<evidence type="ECO:0000256" key="9">
    <source>
        <dbReference type="ARBA" id="ARBA00051542"/>
    </source>
</evidence>
<keyword evidence="8" id="KW-1015">Disulfide bond</keyword>
<evidence type="ECO:0000256" key="7">
    <source>
        <dbReference type="ARBA" id="ARBA00022884"/>
    </source>
</evidence>
<evidence type="ECO:0000259" key="12">
    <source>
        <dbReference type="Pfam" id="PF20258"/>
    </source>
</evidence>
<dbReference type="Pfam" id="PF20258">
    <property type="entry name" value="tRNA_Me_trans_C"/>
    <property type="match status" value="1"/>
</dbReference>
<feature type="domain" description="tRNA-specific 2-thiouridylase MnmA-like C-terminal" evidence="12">
    <location>
        <begin position="285"/>
        <end position="355"/>
    </location>
</feature>
<dbReference type="SUPFAM" id="SSF52402">
    <property type="entry name" value="Adenine nucleotide alpha hydrolases-like"/>
    <property type="match status" value="1"/>
</dbReference>
<dbReference type="Proteomes" id="UP000515928">
    <property type="component" value="Chromosome"/>
</dbReference>
<feature type="domain" description="tRNA-specific 2-thiouridylase MnmA-like central" evidence="13">
    <location>
        <begin position="207"/>
        <end position="272"/>
    </location>
</feature>
<keyword evidence="7 11" id="KW-0694">RNA-binding</keyword>
<dbReference type="GO" id="GO:0002143">
    <property type="term" value="P:tRNA wobble position uridine thiolation"/>
    <property type="evidence" value="ECO:0007669"/>
    <property type="project" value="TreeGrafter"/>
</dbReference>
<evidence type="ECO:0000256" key="11">
    <source>
        <dbReference type="HAMAP-Rule" id="MF_00144"/>
    </source>
</evidence>
<evidence type="ECO:0000256" key="10">
    <source>
        <dbReference type="ARBA" id="ARBA00056575"/>
    </source>
</evidence>
<dbReference type="HAMAP" id="MF_00144">
    <property type="entry name" value="tRNA_thiouridyl_MnmA"/>
    <property type="match status" value="1"/>
</dbReference>
<evidence type="ECO:0000256" key="1">
    <source>
        <dbReference type="ARBA" id="ARBA00022490"/>
    </source>
</evidence>
<keyword evidence="15" id="KW-1185">Reference proteome</keyword>
<dbReference type="RefSeq" id="WP_187533815.1">
    <property type="nucleotide sequence ID" value="NZ_CBCSHU010000024.1"/>
</dbReference>
<evidence type="ECO:0000256" key="8">
    <source>
        <dbReference type="ARBA" id="ARBA00023157"/>
    </source>
</evidence>
<comment type="similarity">
    <text evidence="11">Belongs to the MnmA/TRMU family.</text>
</comment>
<dbReference type="GO" id="GO:0005737">
    <property type="term" value="C:cytoplasm"/>
    <property type="evidence" value="ECO:0007669"/>
    <property type="project" value="UniProtKB-SubCell"/>
</dbReference>
<keyword evidence="6 11" id="KW-0067">ATP-binding</keyword>
<keyword evidence="14" id="KW-0489">Methyltransferase</keyword>
<dbReference type="InterPro" id="IPR004506">
    <property type="entry name" value="MnmA-like"/>
</dbReference>
<reference evidence="14 15" key="1">
    <citation type="submission" date="2020-08" db="EMBL/GenBank/DDBJ databases">
        <title>Genome sequence of Erysipelothrix inopinata DSM 15511T.</title>
        <authorList>
            <person name="Hyun D.-W."/>
            <person name="Bae J.-W."/>
        </authorList>
    </citation>
    <scope>NUCLEOTIDE SEQUENCE [LARGE SCALE GENOMIC DNA]</scope>
    <source>
        <strain evidence="14 15">DSM 15511</strain>
    </source>
</reference>
<dbReference type="GO" id="GO:0032259">
    <property type="term" value="P:methylation"/>
    <property type="evidence" value="ECO:0007669"/>
    <property type="project" value="UniProtKB-KW"/>
</dbReference>
<dbReference type="GO" id="GO:0103016">
    <property type="term" value="F:tRNA-uridine 2-sulfurtransferase activity"/>
    <property type="evidence" value="ECO:0007669"/>
    <property type="project" value="UniProtKB-EC"/>
</dbReference>
<sequence>MKILVGLSGGVDSAVAAYLLKEQGHDVTCAFMRNWDSFANNDILGNPTIKDDMCSQEVDYDDAKRVADHLGLPLLRVDYVKEYWDNVFTFFLEETQRGNTPNPDILCNRYVKFDAFYDFMAANGFEALATGHYANTRDGKMYRAKDLNKDQTYFLSRVNKDVLPRVIFPLGDLDKPEVRAIAKKLDLPVATKKDSTGICFIGERQYRDFLKNYLKDVEGDIVDIDTQKVLGKHSGVMFYTVGQRHGLDISTAVGPWFVVGKDLSKNIIYVGKGSDHRLLYASKAEIADVNWFADKKEDMKCTAKFRYRQKDMNVSIRWIDEARIEVTMIDDVKAVTLGQEAVFYNGDECLGGGRIDKVFDIDGNEVKYDSNSKS</sequence>
<feature type="binding site" evidence="11">
    <location>
        <position position="32"/>
    </location>
    <ligand>
        <name>ATP</name>
        <dbReference type="ChEBI" id="CHEBI:30616"/>
    </ligand>
</feature>
<dbReference type="GO" id="GO:0008168">
    <property type="term" value="F:methyltransferase activity"/>
    <property type="evidence" value="ECO:0007669"/>
    <property type="project" value="UniProtKB-KW"/>
</dbReference>
<dbReference type="CDD" id="cd01998">
    <property type="entry name" value="MnmA_TRMU-like"/>
    <property type="match status" value="1"/>
</dbReference>
<dbReference type="InterPro" id="IPR023382">
    <property type="entry name" value="MnmA-like_central_sf"/>
</dbReference>
<dbReference type="Pfam" id="PF20259">
    <property type="entry name" value="tRNA_Me_trans_M"/>
    <property type="match status" value="1"/>
</dbReference>
<keyword evidence="4 11" id="KW-0819">tRNA processing</keyword>
<evidence type="ECO:0000256" key="4">
    <source>
        <dbReference type="ARBA" id="ARBA00022694"/>
    </source>
</evidence>
<feature type="active site" description="Cysteine persulfide intermediate" evidence="11">
    <location>
        <position position="199"/>
    </location>
</feature>
<dbReference type="KEGG" id="eio:H9L01_10050"/>
<dbReference type="FunFam" id="2.40.30.10:FF:000023">
    <property type="entry name" value="tRNA-specific 2-thiouridylase MnmA"/>
    <property type="match status" value="1"/>
</dbReference>
<feature type="region of interest" description="Interaction with target base in tRNA" evidence="11">
    <location>
        <begin position="102"/>
        <end position="104"/>
    </location>
</feature>
<feature type="region of interest" description="Interaction with tRNA" evidence="11">
    <location>
        <begin position="306"/>
        <end position="307"/>
    </location>
</feature>
<dbReference type="AlphaFoldDB" id="A0A7G9RYL7"/>
<dbReference type="Pfam" id="PF03054">
    <property type="entry name" value="tRNA_Me_trans"/>
    <property type="match status" value="1"/>
</dbReference>
<dbReference type="InterPro" id="IPR046884">
    <property type="entry name" value="MnmA-like_central"/>
</dbReference>
<dbReference type="FunFam" id="2.30.30.280:FF:000001">
    <property type="entry name" value="tRNA-specific 2-thiouridylase MnmA"/>
    <property type="match status" value="1"/>
</dbReference>
<evidence type="ECO:0000256" key="2">
    <source>
        <dbReference type="ARBA" id="ARBA00022555"/>
    </source>
</evidence>
<dbReference type="EMBL" id="CP060715">
    <property type="protein sequence ID" value="QNN60692.1"/>
    <property type="molecule type" value="Genomic_DNA"/>
</dbReference>
<dbReference type="PANTHER" id="PTHR11933:SF5">
    <property type="entry name" value="MITOCHONDRIAL TRNA-SPECIFIC 2-THIOURIDYLASE 1"/>
    <property type="match status" value="1"/>
</dbReference>
<dbReference type="Gene3D" id="2.40.30.10">
    <property type="entry name" value="Translation factors"/>
    <property type="match status" value="1"/>
</dbReference>